<keyword evidence="2" id="KW-1185">Reference proteome</keyword>
<evidence type="ECO:0000313" key="1">
    <source>
        <dbReference type="EMBL" id="SOC27416.1"/>
    </source>
</evidence>
<dbReference type="InterPro" id="IPR021829">
    <property type="entry name" value="DUF3419"/>
</dbReference>
<dbReference type="PANTHER" id="PTHR47473:SF1">
    <property type="entry name" value="METHYLTRANSFERASE DOMAIN-CONTAINING PROTEIN"/>
    <property type="match status" value="1"/>
</dbReference>
<keyword evidence="1" id="KW-0808">Transferase</keyword>
<dbReference type="Proteomes" id="UP000219331">
    <property type="component" value="Unassembled WGS sequence"/>
</dbReference>
<proteinExistence type="predicted"/>
<dbReference type="GO" id="GO:0016740">
    <property type="term" value="F:transferase activity"/>
    <property type="evidence" value="ECO:0007669"/>
    <property type="project" value="UniProtKB-KW"/>
</dbReference>
<dbReference type="Pfam" id="PF11899">
    <property type="entry name" value="DUF3419"/>
    <property type="match status" value="1"/>
</dbReference>
<dbReference type="EMBL" id="OBML01000018">
    <property type="protein sequence ID" value="SOC27416.1"/>
    <property type="molecule type" value="Genomic_DNA"/>
</dbReference>
<dbReference type="STRING" id="538381.GCA_001696535_00647"/>
<organism evidence="1 2">
    <name type="scientific">Stappia indica</name>
    <dbReference type="NCBI Taxonomy" id="538381"/>
    <lineage>
        <taxon>Bacteria</taxon>
        <taxon>Pseudomonadati</taxon>
        <taxon>Pseudomonadota</taxon>
        <taxon>Alphaproteobacteria</taxon>
        <taxon>Hyphomicrobiales</taxon>
        <taxon>Stappiaceae</taxon>
        <taxon>Stappia</taxon>
    </lineage>
</organism>
<accession>A0A285TU85</accession>
<dbReference type="RefSeq" id="WP_097176676.1">
    <property type="nucleotide sequence ID" value="NZ_OBML01000018.1"/>
</dbReference>
<dbReference type="SUPFAM" id="SSF53335">
    <property type="entry name" value="S-adenosyl-L-methionine-dependent methyltransferases"/>
    <property type="match status" value="1"/>
</dbReference>
<gene>
    <name evidence="1" type="ORF">SAMN05421512_11822</name>
</gene>
<evidence type="ECO:0000313" key="2">
    <source>
        <dbReference type="Proteomes" id="UP000219331"/>
    </source>
</evidence>
<sequence length="419" mass="47049">MLSGQASNTKSVNAGRGALLGRAVHRNKALSGEGALERLFTLAFQGLVYPQIWEDPEIDMDALEIGRDHKVVTIASGGCNVLSYLTADPASITAVDLNRAHVALTRLKLAAVKHLPGHDDFYRFFGKADEKGNVEAYNRFLRERLDPETRQYWEKRGLTGRKRITLFARDLYHHGLLGYFIGAGHFVARAYGIDPKDMLRARSLEEQRTYFDKALAPLFDKRMVRWATSKRVSLYGLGIPPAQYEALAGSGPGGMAAVLRERLERLACDFPLSENYFAWQAFGRGYANDEAGPLPPYLRRDHFETIRARADRVRVVNRSFTDYLAAQEEASVDRYVLLDAQDWMTDAALNALWGEITRTARPGARVVFRTAAEPSLLPGRVAPEILGQWRYDADRSRKLGYMDRSSIYGGFHLYIRGAA</sequence>
<name>A0A285TU85_9HYPH</name>
<dbReference type="InterPro" id="IPR029063">
    <property type="entry name" value="SAM-dependent_MTases_sf"/>
</dbReference>
<protein>
    <submittedName>
        <fullName evidence="1">S-adenosylmethionine-diacylglycerol 3-amino-3-carboxypropyl transferase</fullName>
    </submittedName>
</protein>
<dbReference type="PANTHER" id="PTHR47473">
    <property type="entry name" value="BTA1P"/>
    <property type="match status" value="1"/>
</dbReference>
<dbReference type="OrthoDB" id="1522784at2"/>
<dbReference type="AlphaFoldDB" id="A0A285TU85"/>
<reference evidence="1 2" key="1">
    <citation type="submission" date="2017-08" db="EMBL/GenBank/DDBJ databases">
        <authorList>
            <person name="de Groot N.N."/>
        </authorList>
    </citation>
    <scope>NUCLEOTIDE SEQUENCE [LARGE SCALE GENOMIC DNA]</scope>
    <source>
        <strain evidence="1 2">USBA 352</strain>
    </source>
</reference>